<protein>
    <submittedName>
        <fullName evidence="2">Uncharacterized protein</fullName>
    </submittedName>
</protein>
<name>A0A0A9DFM4_ARUDO</name>
<accession>A0A0A9DFM4</accession>
<feature type="compositionally biased region" description="Gly residues" evidence="1">
    <location>
        <begin position="116"/>
        <end position="132"/>
    </location>
</feature>
<reference evidence="2" key="1">
    <citation type="submission" date="2014-09" db="EMBL/GenBank/DDBJ databases">
        <authorList>
            <person name="Magalhaes I.L.F."/>
            <person name="Oliveira U."/>
            <person name="Santos F.R."/>
            <person name="Vidigal T.H.D.A."/>
            <person name="Brescovit A.D."/>
            <person name="Santos A.J."/>
        </authorList>
    </citation>
    <scope>NUCLEOTIDE SEQUENCE</scope>
    <source>
        <tissue evidence="2">Shoot tissue taken approximately 20 cm above the soil surface</tissue>
    </source>
</reference>
<evidence type="ECO:0000256" key="1">
    <source>
        <dbReference type="SAM" id="MobiDB-lite"/>
    </source>
</evidence>
<reference evidence="2" key="2">
    <citation type="journal article" date="2015" name="Data Brief">
        <title>Shoot transcriptome of the giant reed, Arundo donax.</title>
        <authorList>
            <person name="Barrero R.A."/>
            <person name="Guerrero F.D."/>
            <person name="Moolhuijzen P."/>
            <person name="Goolsby J.A."/>
            <person name="Tidwell J."/>
            <person name="Bellgard S.E."/>
            <person name="Bellgard M.I."/>
        </authorList>
    </citation>
    <scope>NUCLEOTIDE SEQUENCE</scope>
    <source>
        <tissue evidence="2">Shoot tissue taken approximately 20 cm above the soil surface</tissue>
    </source>
</reference>
<organism evidence="2">
    <name type="scientific">Arundo donax</name>
    <name type="common">Giant reed</name>
    <name type="synonym">Donax arundinaceus</name>
    <dbReference type="NCBI Taxonomy" id="35708"/>
    <lineage>
        <taxon>Eukaryota</taxon>
        <taxon>Viridiplantae</taxon>
        <taxon>Streptophyta</taxon>
        <taxon>Embryophyta</taxon>
        <taxon>Tracheophyta</taxon>
        <taxon>Spermatophyta</taxon>
        <taxon>Magnoliopsida</taxon>
        <taxon>Liliopsida</taxon>
        <taxon>Poales</taxon>
        <taxon>Poaceae</taxon>
        <taxon>PACMAD clade</taxon>
        <taxon>Arundinoideae</taxon>
        <taxon>Arundineae</taxon>
        <taxon>Arundo</taxon>
    </lineage>
</organism>
<sequence>MLRNTVIASSGARHGRTLPIVLNFLEMEAAHRRLAFAVPRNVQAMTACAVTKEPSLLLVPGAATHGARFRIEAAAVRVVAASSGARLGHVGGSQVVLGHGESKAGGLRSIARRGQWRGGPPGDAGGGGEVSH</sequence>
<feature type="region of interest" description="Disordered" evidence="1">
    <location>
        <begin position="110"/>
        <end position="132"/>
    </location>
</feature>
<dbReference type="AlphaFoldDB" id="A0A0A9DFM4"/>
<proteinExistence type="predicted"/>
<evidence type="ECO:0000313" key="2">
    <source>
        <dbReference type="EMBL" id="JAD84445.1"/>
    </source>
</evidence>
<dbReference type="EMBL" id="GBRH01213450">
    <property type="protein sequence ID" value="JAD84445.1"/>
    <property type="molecule type" value="Transcribed_RNA"/>
</dbReference>